<dbReference type="AlphaFoldDB" id="A0A657LQE4"/>
<dbReference type="Pfam" id="PF25583">
    <property type="entry name" value="WCX"/>
    <property type="match status" value="1"/>
</dbReference>
<keyword evidence="4" id="KW-1185">Reference proteome</keyword>
<dbReference type="RefSeq" id="WP_071835513.1">
    <property type="nucleotide sequence ID" value="NZ_LSRP01000139.1"/>
</dbReference>
<dbReference type="InterPro" id="IPR057727">
    <property type="entry name" value="WCX_dom"/>
</dbReference>
<gene>
    <name evidence="3" type="ORF">AX760_24230</name>
</gene>
<evidence type="ECO:0000259" key="2">
    <source>
        <dbReference type="Pfam" id="PF25583"/>
    </source>
</evidence>
<evidence type="ECO:0000313" key="4">
    <source>
        <dbReference type="Proteomes" id="UP000182661"/>
    </source>
</evidence>
<evidence type="ECO:0000259" key="1">
    <source>
        <dbReference type="Pfam" id="PF13280"/>
    </source>
</evidence>
<dbReference type="Pfam" id="PF13280">
    <property type="entry name" value="WYL"/>
    <property type="match status" value="1"/>
</dbReference>
<name>A0A657LQE4_9HYPH</name>
<dbReference type="InterPro" id="IPR026881">
    <property type="entry name" value="WYL_dom"/>
</dbReference>
<organism evidence="3 4">
    <name type="scientific">Pararhizobium antarcticum</name>
    <dbReference type="NCBI Taxonomy" id="1798805"/>
    <lineage>
        <taxon>Bacteria</taxon>
        <taxon>Pseudomonadati</taxon>
        <taxon>Pseudomonadota</taxon>
        <taxon>Alphaproteobacteria</taxon>
        <taxon>Hyphomicrobiales</taxon>
        <taxon>Rhizobiaceae</taxon>
        <taxon>Rhizobium/Agrobacterium group</taxon>
        <taxon>Pararhizobium</taxon>
    </lineage>
</organism>
<dbReference type="Proteomes" id="UP000182661">
    <property type="component" value="Unassembled WGS sequence"/>
</dbReference>
<comment type="caution">
    <text evidence="3">The sequence shown here is derived from an EMBL/GenBank/DDBJ whole genome shotgun (WGS) entry which is preliminary data.</text>
</comment>
<reference evidence="3 4" key="1">
    <citation type="submission" date="2016-02" db="EMBL/GenBank/DDBJ databases">
        <title>Genome sequencing of a beta-galactosidase producing bacteria Rhizobium sp. 59.</title>
        <authorList>
            <person name="Wang D."/>
            <person name="Kot W."/>
            <person name="Qin Y."/>
            <person name="Hansen L."/>
            <person name="Naqvi K."/>
            <person name="Rensing C."/>
        </authorList>
    </citation>
    <scope>NUCLEOTIDE SEQUENCE [LARGE SCALE GENOMIC DNA]</scope>
    <source>
        <strain evidence="3 4">59</strain>
    </source>
</reference>
<accession>A0A657LQE4</accession>
<dbReference type="EMBL" id="LSRP01000139">
    <property type="protein sequence ID" value="OJF90660.1"/>
    <property type="molecule type" value="Genomic_DNA"/>
</dbReference>
<protein>
    <submittedName>
        <fullName evidence="3">Uncharacterized protein</fullName>
    </submittedName>
</protein>
<dbReference type="OrthoDB" id="7626446at2"/>
<evidence type="ECO:0000313" key="3">
    <source>
        <dbReference type="EMBL" id="OJF90660.1"/>
    </source>
</evidence>
<dbReference type="PROSITE" id="PS52050">
    <property type="entry name" value="WYL"/>
    <property type="match status" value="1"/>
</dbReference>
<dbReference type="InterPro" id="IPR051534">
    <property type="entry name" value="CBASS_pafABC_assoc_protein"/>
</dbReference>
<proteinExistence type="predicted"/>
<dbReference type="PANTHER" id="PTHR34580:SF1">
    <property type="entry name" value="PROTEIN PAFC"/>
    <property type="match status" value="1"/>
</dbReference>
<feature type="domain" description="WYL" evidence="1">
    <location>
        <begin position="151"/>
        <end position="218"/>
    </location>
</feature>
<dbReference type="PANTHER" id="PTHR34580">
    <property type="match status" value="1"/>
</dbReference>
<sequence>MSFAKAQDLFRLAEMAKARYRGVTLRDIMEEFAVNERTARRMARALEDVFPRIDVVTDDERRRWWSLREVDYIRHRGFRDSEIAALDLAIRRAERDGAANEVKSLTEMRDRLLASALPPQARSAEVSSEVMLEANGFACRPGPASPASPHYLKLLFEAFIAPMSIRITYRSARDDAPRERVVEPYGVILGTRHYLVARDTTPERRLRQYRFDRISNMAVTGQGFVRDPDFCINAHCAQSFGSFFSEAEHGPVRWRFAPSAAPVARDFRFHPNQIMTDMPDGSLLVEFSASGWVEMAWHLVSWGRAVAVLDPPELRLILESVRRGVVDVLP</sequence>
<feature type="domain" description="WCX" evidence="2">
    <location>
        <begin position="251"/>
        <end position="315"/>
    </location>
</feature>